<dbReference type="GO" id="GO:0016747">
    <property type="term" value="F:acyltransferase activity, transferring groups other than amino-acyl groups"/>
    <property type="evidence" value="ECO:0007669"/>
    <property type="project" value="InterPro"/>
</dbReference>
<evidence type="ECO:0000259" key="1">
    <source>
        <dbReference type="PROSITE" id="PS51186"/>
    </source>
</evidence>
<accession>A0A6N7XYH3</accession>
<dbReference type="EMBL" id="VUNQ01000013">
    <property type="protein sequence ID" value="MSU01308.1"/>
    <property type="molecule type" value="Genomic_DNA"/>
</dbReference>
<dbReference type="RefSeq" id="WP_154439722.1">
    <property type="nucleotide sequence ID" value="NZ_JAHLPJ010000001.1"/>
</dbReference>
<dbReference type="InterPro" id="IPR016181">
    <property type="entry name" value="Acyl_CoA_acyltransferase"/>
</dbReference>
<keyword evidence="2" id="KW-0808">Transferase</keyword>
<protein>
    <submittedName>
        <fullName evidence="2">GNAT family N-acetyltransferase</fullName>
    </submittedName>
</protein>
<feature type="domain" description="N-acetyltransferase" evidence="1">
    <location>
        <begin position="1"/>
        <end position="144"/>
    </location>
</feature>
<keyword evidence="3" id="KW-1185">Reference proteome</keyword>
<dbReference type="AlphaFoldDB" id="A0A6N7XYH3"/>
<dbReference type="Proteomes" id="UP000469523">
    <property type="component" value="Unassembled WGS sequence"/>
</dbReference>
<evidence type="ECO:0000313" key="2">
    <source>
        <dbReference type="EMBL" id="MSU01308.1"/>
    </source>
</evidence>
<proteinExistence type="predicted"/>
<dbReference type="PROSITE" id="PS51186">
    <property type="entry name" value="GNAT"/>
    <property type="match status" value="1"/>
</dbReference>
<dbReference type="Pfam" id="PF00583">
    <property type="entry name" value="Acetyltransf_1"/>
    <property type="match status" value="1"/>
</dbReference>
<sequence>MLKLIDIDSENFWEITKLKVTKEQEEFVASNTFSIAQSKVQPECIPLAIYKDKTPIGFLMYCMDSIDNEYWIYRVMIDIKYQSKGYGRQAMELLVNRIKEDKEHHIIYISFEPENQWAKSMYESMGFTPDGRIVEGEIVYKLEY</sequence>
<dbReference type="CDD" id="cd04301">
    <property type="entry name" value="NAT_SF"/>
    <property type="match status" value="1"/>
</dbReference>
<evidence type="ECO:0000313" key="3">
    <source>
        <dbReference type="Proteomes" id="UP000469523"/>
    </source>
</evidence>
<gene>
    <name evidence="2" type="ORF">FYJ83_07500</name>
</gene>
<dbReference type="SUPFAM" id="SSF55729">
    <property type="entry name" value="Acyl-CoA N-acyltransferases (Nat)"/>
    <property type="match status" value="1"/>
</dbReference>
<reference evidence="2 3" key="1">
    <citation type="submission" date="2019-09" db="EMBL/GenBank/DDBJ databases">
        <title>In-depth cultivation of the pig gut microbiome towards novel bacterial diversity and tailored functional studies.</title>
        <authorList>
            <person name="Wylensek D."/>
            <person name="Hitch T.C.A."/>
            <person name="Clavel T."/>
        </authorList>
    </citation>
    <scope>NUCLEOTIDE SEQUENCE [LARGE SCALE GENOMIC DNA]</scope>
    <source>
        <strain evidence="2 3">WCA3-693-APC-4?</strain>
    </source>
</reference>
<name>A0A6N7XYH3_9FIRM</name>
<dbReference type="InterPro" id="IPR000182">
    <property type="entry name" value="GNAT_dom"/>
</dbReference>
<dbReference type="Gene3D" id="3.40.630.30">
    <property type="match status" value="1"/>
</dbReference>
<organism evidence="2 3">
    <name type="scientific">Tissierella pigra</name>
    <dbReference type="NCBI Taxonomy" id="2607614"/>
    <lineage>
        <taxon>Bacteria</taxon>
        <taxon>Bacillati</taxon>
        <taxon>Bacillota</taxon>
        <taxon>Tissierellia</taxon>
        <taxon>Tissierellales</taxon>
        <taxon>Tissierellaceae</taxon>
        <taxon>Tissierella</taxon>
    </lineage>
</organism>
<comment type="caution">
    <text evidence="2">The sequence shown here is derived from an EMBL/GenBank/DDBJ whole genome shotgun (WGS) entry which is preliminary data.</text>
</comment>